<organism evidence="11 12">
    <name type="scientific">BD1-7 clade bacterium</name>
    <dbReference type="NCBI Taxonomy" id="2029982"/>
    <lineage>
        <taxon>Bacteria</taxon>
        <taxon>Pseudomonadati</taxon>
        <taxon>Pseudomonadota</taxon>
        <taxon>Gammaproteobacteria</taxon>
        <taxon>Cellvibrionales</taxon>
        <taxon>Spongiibacteraceae</taxon>
        <taxon>BD1-7 clade</taxon>
    </lineage>
</organism>
<evidence type="ECO:0000256" key="6">
    <source>
        <dbReference type="ARBA" id="ARBA00023012"/>
    </source>
</evidence>
<proteinExistence type="predicted"/>
<dbReference type="SMART" id="SM00388">
    <property type="entry name" value="HisKA"/>
    <property type="match status" value="1"/>
</dbReference>
<feature type="transmembrane region" description="Helical" evidence="8">
    <location>
        <begin position="238"/>
        <end position="261"/>
    </location>
</feature>
<dbReference type="InterPro" id="IPR003594">
    <property type="entry name" value="HATPase_dom"/>
</dbReference>
<evidence type="ECO:0000256" key="3">
    <source>
        <dbReference type="ARBA" id="ARBA00022553"/>
    </source>
</evidence>
<evidence type="ECO:0000256" key="8">
    <source>
        <dbReference type="SAM" id="Phobius"/>
    </source>
</evidence>
<feature type="transmembrane region" description="Helical" evidence="8">
    <location>
        <begin position="330"/>
        <end position="353"/>
    </location>
</feature>
<dbReference type="Pfam" id="PF02518">
    <property type="entry name" value="HATPase_c"/>
    <property type="match status" value="1"/>
</dbReference>
<reference evidence="11 12" key="1">
    <citation type="submission" date="2019-11" db="EMBL/GenBank/DDBJ databases">
        <authorList>
            <person name="Holert J."/>
        </authorList>
    </citation>
    <scope>NUCLEOTIDE SEQUENCE [LARGE SCALE GENOMIC DNA]</scope>
    <source>
        <strain evidence="11">BC5_2</strain>
    </source>
</reference>
<protein>
    <recommendedName>
        <fullName evidence="2">histidine kinase</fullName>
        <ecNumber evidence="2">2.7.13.3</ecNumber>
    </recommendedName>
</protein>
<dbReference type="SUPFAM" id="SSF47384">
    <property type="entry name" value="Homodimeric domain of signal transducing histidine kinase"/>
    <property type="match status" value="1"/>
</dbReference>
<keyword evidence="3 7" id="KW-0597">Phosphoprotein</keyword>
<gene>
    <name evidence="11" type="primary">rpfC_2</name>
    <name evidence="11" type="ORF">DPBNPPHM_01945</name>
</gene>
<feature type="transmembrane region" description="Helical" evidence="8">
    <location>
        <begin position="213"/>
        <end position="231"/>
    </location>
</feature>
<dbReference type="Pfam" id="PF00072">
    <property type="entry name" value="Response_reg"/>
    <property type="match status" value="1"/>
</dbReference>
<dbReference type="CDD" id="cd00082">
    <property type="entry name" value="HisKA"/>
    <property type="match status" value="1"/>
</dbReference>
<feature type="transmembrane region" description="Helical" evidence="8">
    <location>
        <begin position="303"/>
        <end position="324"/>
    </location>
</feature>
<dbReference type="OrthoDB" id="6187449at2"/>
<dbReference type="Proteomes" id="UP000434580">
    <property type="component" value="Unassembled WGS sequence"/>
</dbReference>
<keyword evidence="8" id="KW-1133">Transmembrane helix</keyword>
<keyword evidence="4 11" id="KW-0808">Transferase</keyword>
<dbReference type="EC" id="2.7.13.3" evidence="2"/>
<dbReference type="Pfam" id="PF07696">
    <property type="entry name" value="7TMR-DISMED2"/>
    <property type="match status" value="1"/>
</dbReference>
<dbReference type="Gene3D" id="1.10.287.130">
    <property type="match status" value="1"/>
</dbReference>
<dbReference type="Pfam" id="PF07695">
    <property type="entry name" value="7TMR-DISM_7TM"/>
    <property type="match status" value="1"/>
</dbReference>
<dbReference type="PRINTS" id="PR00344">
    <property type="entry name" value="BCTRLSENSOR"/>
</dbReference>
<dbReference type="PROSITE" id="PS50109">
    <property type="entry name" value="HIS_KIN"/>
    <property type="match status" value="1"/>
</dbReference>
<feature type="domain" description="Response regulatory" evidence="10">
    <location>
        <begin position="679"/>
        <end position="800"/>
    </location>
</feature>
<dbReference type="EMBL" id="CACSII010000018">
    <property type="protein sequence ID" value="CAA0115494.1"/>
    <property type="molecule type" value="Genomic_DNA"/>
</dbReference>
<dbReference type="Pfam" id="PF00512">
    <property type="entry name" value="HisKA"/>
    <property type="match status" value="1"/>
</dbReference>
<dbReference type="Gene3D" id="3.40.50.2300">
    <property type="match status" value="1"/>
</dbReference>
<dbReference type="SMART" id="SM00387">
    <property type="entry name" value="HATPase_c"/>
    <property type="match status" value="1"/>
</dbReference>
<evidence type="ECO:0000256" key="4">
    <source>
        <dbReference type="ARBA" id="ARBA00022679"/>
    </source>
</evidence>
<dbReference type="InterPro" id="IPR011006">
    <property type="entry name" value="CheY-like_superfamily"/>
</dbReference>
<dbReference type="PANTHER" id="PTHR43047">
    <property type="entry name" value="TWO-COMPONENT HISTIDINE PROTEIN KINASE"/>
    <property type="match status" value="1"/>
</dbReference>
<dbReference type="PROSITE" id="PS50110">
    <property type="entry name" value="RESPONSE_REGULATORY"/>
    <property type="match status" value="1"/>
</dbReference>
<dbReference type="FunFam" id="3.30.565.10:FF:000010">
    <property type="entry name" value="Sensor histidine kinase RcsC"/>
    <property type="match status" value="1"/>
</dbReference>
<evidence type="ECO:0000256" key="7">
    <source>
        <dbReference type="PROSITE-ProRule" id="PRU00169"/>
    </source>
</evidence>
<dbReference type="InterPro" id="IPR011623">
    <property type="entry name" value="7TMR_DISM_rcpt_extracell_dom1"/>
</dbReference>
<evidence type="ECO:0000259" key="9">
    <source>
        <dbReference type="PROSITE" id="PS50109"/>
    </source>
</evidence>
<sequence length="821" mass="93177">MTPLPASSRYWNSGRCRSHLIRQYSTFLQFTLLLLFTAWVTPTLANARTVLDVNSITDDSATRMLNYISIIQPDTSIKTPKEVEQLTGWMSAREAQLTNFSGASWSRFTLANTGNKDRQILLLQQNPQLRDITLWEKQGDTFIPLFEVGEMFPFAERPIDYHLFLLPLTIKAGSSQTFYLYSSIAAYDNTHRLYLWDRQQFFESVKKMDLWELFYFGIIFVMICYNLVIFVMTKDKSYLYYSLYVTGAMAVFLSVTGWGYQLVWPNTTLFNQRISYTGMAVMFSFAGWFSIEFLSLRQHFPRLASVLSALCVSCYAVLFIYLTTPFDNKYFLVRVLSVISIPIFMLCWTAGVMTWIKVGDTPSRIFTSAWSILILMSILTLAHEAIYPIFPVSIFVTVQISHALEVVALSMALANRITQLKINESFANAKADSKSKFLARMSHEIRTPMNGILGISDLLSRRLNDKTDKHYIDIIHGSAKSLEKIINDILDYSKVEAGKLELEQKPFNLRHLVRDVCDMFELECHEKSLVLKVQIHDNVADFYIGDATRVRQLLINLLGNAIKYTHDGQVKIKVSDNKYLRFDVSDTGIGIAPEDLERLFAPFEQAISNNLGRDSSTGLGLAICSELAALMNGSIQVQSRVSHGSVFSLNLPLPITLDPKLVETTDIEEDKHAPLNFNRILIAEDNQVNKMVISSILANLGVPCHIEANGEETLKYYQMNAQDVDVILMDCEMPTMNGFEATRAIRAFEQQQDLKPTPIIALTAHTWHQELQQCYQAGMDDLLLKPITKASVRKVLALYQPASENQQSAKDTHPIVSMSPQ</sequence>
<dbReference type="InterPro" id="IPR005467">
    <property type="entry name" value="His_kinase_dom"/>
</dbReference>
<keyword evidence="6" id="KW-0902">Two-component regulatory system</keyword>
<dbReference type="SUPFAM" id="SSF55874">
    <property type="entry name" value="ATPase domain of HSP90 chaperone/DNA topoisomerase II/histidine kinase"/>
    <property type="match status" value="1"/>
</dbReference>
<dbReference type="InterPro" id="IPR003661">
    <property type="entry name" value="HisK_dim/P_dom"/>
</dbReference>
<evidence type="ECO:0000313" key="12">
    <source>
        <dbReference type="Proteomes" id="UP000434580"/>
    </source>
</evidence>
<dbReference type="Gene3D" id="2.60.40.2380">
    <property type="match status" value="1"/>
</dbReference>
<evidence type="ECO:0000256" key="2">
    <source>
        <dbReference type="ARBA" id="ARBA00012438"/>
    </source>
</evidence>
<dbReference type="SMART" id="SM00448">
    <property type="entry name" value="REC"/>
    <property type="match status" value="1"/>
</dbReference>
<evidence type="ECO:0000259" key="10">
    <source>
        <dbReference type="PROSITE" id="PS50110"/>
    </source>
</evidence>
<dbReference type="CDD" id="cd17546">
    <property type="entry name" value="REC_hyHK_CKI1_RcsC-like"/>
    <property type="match status" value="1"/>
</dbReference>
<dbReference type="InterPro" id="IPR001789">
    <property type="entry name" value="Sig_transdc_resp-reg_receiver"/>
</dbReference>
<keyword evidence="5" id="KW-0418">Kinase</keyword>
<accession>A0A5S9QCJ8</accession>
<dbReference type="SUPFAM" id="SSF52172">
    <property type="entry name" value="CheY-like"/>
    <property type="match status" value="1"/>
</dbReference>
<keyword evidence="8" id="KW-0472">Membrane</keyword>
<feature type="transmembrane region" description="Helical" evidence="8">
    <location>
        <begin position="365"/>
        <end position="383"/>
    </location>
</feature>
<dbReference type="AlphaFoldDB" id="A0A5S9QCJ8"/>
<dbReference type="InterPro" id="IPR036890">
    <property type="entry name" value="HATPase_C_sf"/>
</dbReference>
<feature type="modified residue" description="4-aspartylphosphate" evidence="7">
    <location>
        <position position="730"/>
    </location>
</feature>
<keyword evidence="8" id="KW-0812">Transmembrane</keyword>
<dbReference type="Gene3D" id="3.30.565.10">
    <property type="entry name" value="Histidine kinase-like ATPase, C-terminal domain"/>
    <property type="match status" value="1"/>
</dbReference>
<evidence type="ECO:0000313" key="11">
    <source>
        <dbReference type="EMBL" id="CAA0115494.1"/>
    </source>
</evidence>
<dbReference type="InterPro" id="IPR011622">
    <property type="entry name" value="7TMR_DISM_rcpt_extracell_dom2"/>
</dbReference>
<dbReference type="InterPro" id="IPR004358">
    <property type="entry name" value="Sig_transdc_His_kin-like_C"/>
</dbReference>
<dbReference type="GO" id="GO:0000155">
    <property type="term" value="F:phosphorelay sensor kinase activity"/>
    <property type="evidence" value="ECO:0007669"/>
    <property type="project" value="InterPro"/>
</dbReference>
<evidence type="ECO:0000256" key="5">
    <source>
        <dbReference type="ARBA" id="ARBA00022777"/>
    </source>
</evidence>
<dbReference type="PANTHER" id="PTHR43047:SF78">
    <property type="entry name" value="SENSORY_REGULATORY PROTEIN RPFC"/>
    <property type="match status" value="1"/>
</dbReference>
<dbReference type="CDD" id="cd16922">
    <property type="entry name" value="HATPase_EvgS-ArcB-TorS-like"/>
    <property type="match status" value="1"/>
</dbReference>
<feature type="transmembrane region" description="Helical" evidence="8">
    <location>
        <begin position="273"/>
        <end position="291"/>
    </location>
</feature>
<comment type="catalytic activity">
    <reaction evidence="1">
        <text>ATP + protein L-histidine = ADP + protein N-phospho-L-histidine.</text>
        <dbReference type="EC" id="2.7.13.3"/>
    </reaction>
</comment>
<dbReference type="InterPro" id="IPR036097">
    <property type="entry name" value="HisK_dim/P_sf"/>
</dbReference>
<name>A0A5S9QCJ8_9GAMM</name>
<feature type="domain" description="Histidine kinase" evidence="9">
    <location>
        <begin position="440"/>
        <end position="655"/>
    </location>
</feature>
<evidence type="ECO:0000256" key="1">
    <source>
        <dbReference type="ARBA" id="ARBA00000085"/>
    </source>
</evidence>